<evidence type="ECO:0000256" key="1">
    <source>
        <dbReference type="ARBA" id="ARBA00023015"/>
    </source>
</evidence>
<accession>A0A345ZWT4</accession>
<dbReference type="SUPFAM" id="SSF46689">
    <property type="entry name" value="Homeodomain-like"/>
    <property type="match status" value="1"/>
</dbReference>
<dbReference type="InterPro" id="IPR050109">
    <property type="entry name" value="HTH-type_TetR-like_transc_reg"/>
</dbReference>
<keyword evidence="7" id="KW-1185">Reference proteome</keyword>
<proteinExistence type="predicted"/>
<keyword evidence="3" id="KW-0804">Transcription</keyword>
<dbReference type="Proteomes" id="UP000254889">
    <property type="component" value="Chromosome"/>
</dbReference>
<name>A0A345ZWT4_9HYPH</name>
<evidence type="ECO:0000256" key="4">
    <source>
        <dbReference type="PROSITE-ProRule" id="PRU00335"/>
    </source>
</evidence>
<dbReference type="PROSITE" id="PS50977">
    <property type="entry name" value="HTH_TETR_2"/>
    <property type="match status" value="1"/>
</dbReference>
<dbReference type="InterPro" id="IPR009057">
    <property type="entry name" value="Homeodomain-like_sf"/>
</dbReference>
<dbReference type="Gene3D" id="1.10.357.10">
    <property type="entry name" value="Tetracycline Repressor, domain 2"/>
    <property type="match status" value="1"/>
</dbReference>
<dbReference type="Pfam" id="PF00440">
    <property type="entry name" value="TetR_N"/>
    <property type="match status" value="1"/>
</dbReference>
<feature type="DNA-binding region" description="H-T-H motif" evidence="4">
    <location>
        <begin position="38"/>
        <end position="57"/>
    </location>
</feature>
<dbReference type="Gene3D" id="1.10.10.60">
    <property type="entry name" value="Homeodomain-like"/>
    <property type="match status" value="1"/>
</dbReference>
<dbReference type="InterPro" id="IPR001647">
    <property type="entry name" value="HTH_TetR"/>
</dbReference>
<sequence>MMDGKPEGLRERKRKETLERIARTGLTLFIENGYDETTLEAIAAAAGISRRTFFYYFKSKEDVLLAHDRSNFMEVLRPAILAEPSDTRPIDVARKCLLAFASQYETKESIIVDRLLRSTEALRLRKEAHFVEFEHELAEIFYTKWPAAERRDSLRVAAMLVMGTLRLALDAWREKGGKRSLAGQIARSFDLLESLMSPVP</sequence>
<dbReference type="AlphaFoldDB" id="A0A345ZWT4"/>
<evidence type="ECO:0000313" key="7">
    <source>
        <dbReference type="Proteomes" id="UP000254889"/>
    </source>
</evidence>
<keyword evidence="2 4" id="KW-0238">DNA-binding</keyword>
<dbReference type="RefSeq" id="WP_115691760.1">
    <property type="nucleotide sequence ID" value="NZ_CP031417.1"/>
</dbReference>
<keyword evidence="1" id="KW-0805">Transcription regulation</keyword>
<dbReference type="PANTHER" id="PTHR30055:SF238">
    <property type="entry name" value="MYCOFACTOCIN BIOSYNTHESIS TRANSCRIPTIONAL REGULATOR MFTR-RELATED"/>
    <property type="match status" value="1"/>
</dbReference>
<organism evidence="6 7">
    <name type="scientific">Pseudolabrys taiwanensis</name>
    <dbReference type="NCBI Taxonomy" id="331696"/>
    <lineage>
        <taxon>Bacteria</taxon>
        <taxon>Pseudomonadati</taxon>
        <taxon>Pseudomonadota</taxon>
        <taxon>Alphaproteobacteria</taxon>
        <taxon>Hyphomicrobiales</taxon>
        <taxon>Xanthobacteraceae</taxon>
        <taxon>Pseudolabrys</taxon>
    </lineage>
</organism>
<reference evidence="6 7" key="1">
    <citation type="submission" date="2018-07" db="EMBL/GenBank/DDBJ databases">
        <authorList>
            <person name="Quirk P.G."/>
            <person name="Krulwich T.A."/>
        </authorList>
    </citation>
    <scope>NUCLEOTIDE SEQUENCE [LARGE SCALE GENOMIC DNA]</scope>
    <source>
        <strain evidence="6 7">CC-BB4</strain>
    </source>
</reference>
<feature type="domain" description="HTH tetR-type" evidence="5">
    <location>
        <begin position="15"/>
        <end position="75"/>
    </location>
</feature>
<evidence type="ECO:0000256" key="3">
    <source>
        <dbReference type="ARBA" id="ARBA00023163"/>
    </source>
</evidence>
<dbReference type="EMBL" id="CP031417">
    <property type="protein sequence ID" value="AXK81381.1"/>
    <property type="molecule type" value="Genomic_DNA"/>
</dbReference>
<evidence type="ECO:0000256" key="2">
    <source>
        <dbReference type="ARBA" id="ARBA00023125"/>
    </source>
</evidence>
<dbReference type="PRINTS" id="PR00455">
    <property type="entry name" value="HTHTETR"/>
</dbReference>
<gene>
    <name evidence="6" type="ORF">DW352_13210</name>
</gene>
<dbReference type="GO" id="GO:0000976">
    <property type="term" value="F:transcription cis-regulatory region binding"/>
    <property type="evidence" value="ECO:0007669"/>
    <property type="project" value="TreeGrafter"/>
</dbReference>
<dbReference type="KEGG" id="ptaw:DW352_13210"/>
<evidence type="ECO:0000259" key="5">
    <source>
        <dbReference type="PROSITE" id="PS50977"/>
    </source>
</evidence>
<dbReference type="GO" id="GO:0003700">
    <property type="term" value="F:DNA-binding transcription factor activity"/>
    <property type="evidence" value="ECO:0007669"/>
    <property type="project" value="TreeGrafter"/>
</dbReference>
<dbReference type="OrthoDB" id="9811084at2"/>
<evidence type="ECO:0000313" key="6">
    <source>
        <dbReference type="EMBL" id="AXK81381.1"/>
    </source>
</evidence>
<dbReference type="PANTHER" id="PTHR30055">
    <property type="entry name" value="HTH-TYPE TRANSCRIPTIONAL REGULATOR RUTR"/>
    <property type="match status" value="1"/>
</dbReference>
<dbReference type="InterPro" id="IPR023772">
    <property type="entry name" value="DNA-bd_HTH_TetR-type_CS"/>
</dbReference>
<protein>
    <submittedName>
        <fullName evidence="6">TetR family transcriptional regulator</fullName>
    </submittedName>
</protein>
<dbReference type="PROSITE" id="PS01081">
    <property type="entry name" value="HTH_TETR_1"/>
    <property type="match status" value="1"/>
</dbReference>